<evidence type="ECO:0000313" key="5">
    <source>
        <dbReference type="Proteomes" id="UP000593567"/>
    </source>
</evidence>
<dbReference type="GO" id="GO:0015629">
    <property type="term" value="C:actin cytoskeleton"/>
    <property type="evidence" value="ECO:0007669"/>
    <property type="project" value="TreeGrafter"/>
</dbReference>
<dbReference type="OrthoDB" id="28894at2759"/>
<feature type="compositionally biased region" description="Polar residues" evidence="2">
    <location>
        <begin position="44"/>
        <end position="54"/>
    </location>
</feature>
<dbReference type="Pfam" id="PF00626">
    <property type="entry name" value="Gelsolin"/>
    <property type="match status" value="1"/>
</dbReference>
<dbReference type="InterPro" id="IPR029006">
    <property type="entry name" value="ADF-H/Gelsolin-like_dom_sf"/>
</dbReference>
<organism evidence="4 5">
    <name type="scientific">Bugula neritina</name>
    <name type="common">Brown bryozoan</name>
    <name type="synonym">Sertularia neritina</name>
    <dbReference type="NCBI Taxonomy" id="10212"/>
    <lineage>
        <taxon>Eukaryota</taxon>
        <taxon>Metazoa</taxon>
        <taxon>Spiralia</taxon>
        <taxon>Lophotrochozoa</taxon>
        <taxon>Bryozoa</taxon>
        <taxon>Gymnolaemata</taxon>
        <taxon>Cheilostomatida</taxon>
        <taxon>Flustrina</taxon>
        <taxon>Buguloidea</taxon>
        <taxon>Bugulidae</taxon>
        <taxon>Bugula</taxon>
    </lineage>
</organism>
<dbReference type="SMART" id="SM00262">
    <property type="entry name" value="GEL"/>
    <property type="match status" value="3"/>
</dbReference>
<dbReference type="Gene3D" id="3.40.20.10">
    <property type="entry name" value="Severin"/>
    <property type="match status" value="3"/>
</dbReference>
<sequence length="703" mass="79689">MFNLKSFRLASLQTNGEEGWKRRVGEKDHGSFRSGTIHERLSKMESNSKSWQKNKGQENDAKQFTVEGKMAKDSKVLTKPARPLSMQVPSNADVRAAPQQTVSSTVVKVPEMDDAAEFFASMSLRENIELTSEDFDDIFMQSANLLPMASKIKPKRKLASKSTNPYRALQMRQDIKSEYTETKTNIAEQEIKRLNKNKVKEQATRSALAGLAIKEDINKVSLKKANHSEVKNPGGMSAAPYKDLMLIQIKGRRHVEMRLVNPSHKSVNSGDCFLLVTKNKIFQWMGEFANLMERSKAADLTSYILAKKDIGCTLAKSVETIEENKNHMSRNAAEFWKLLGGNRSYSRCGPAEEDELYEDYIAETNAVYEVMGSELNPIVEFSGQVPRYDMLSDDKVLIFDFGTEVYAWCGKLASMELRKTGLKLARVLFQAGYDYTDYDINPMSPLTLPEAGGLPKKADKRPDWAICGKVTANMETLLFKEKFFDWPEASRLIQVKEVQNTGSSSPVEELKAFDVDKMVVRSTDPVTLVLENSNVGRGDQWVEDDDGLKRQYAIETLGVRMWHVSATDYYLLTEDSHGQLYDGDTYVVRWQYQIKQSGVRSLKGNASKRQTQLGRERCAYFFWQGAQSTINDKGASALMTVELDEENGPQVRVEQGLEPACFLSLFNGHMITHLGKRENDGQKDTHKLYIVQHEHEREVHCWK</sequence>
<dbReference type="InterPro" id="IPR007123">
    <property type="entry name" value="Gelsolin-like_dom"/>
</dbReference>
<dbReference type="Proteomes" id="UP000593567">
    <property type="component" value="Unassembled WGS sequence"/>
</dbReference>
<dbReference type="InterPro" id="IPR007122">
    <property type="entry name" value="Villin/Gelsolin"/>
</dbReference>
<evidence type="ECO:0000259" key="3">
    <source>
        <dbReference type="Pfam" id="PF00626"/>
    </source>
</evidence>
<dbReference type="CDD" id="cd11289">
    <property type="entry name" value="gelsolin_S2_like"/>
    <property type="match status" value="1"/>
</dbReference>
<dbReference type="PANTHER" id="PTHR11977">
    <property type="entry name" value="VILLIN"/>
    <property type="match status" value="1"/>
</dbReference>
<dbReference type="GO" id="GO:0005737">
    <property type="term" value="C:cytoplasm"/>
    <property type="evidence" value="ECO:0007669"/>
    <property type="project" value="TreeGrafter"/>
</dbReference>
<dbReference type="SUPFAM" id="SSF55753">
    <property type="entry name" value="Actin depolymerizing proteins"/>
    <property type="match status" value="3"/>
</dbReference>
<accession>A0A7J7KRE8</accession>
<dbReference type="GO" id="GO:0005546">
    <property type="term" value="F:phosphatidylinositol-4,5-bisphosphate binding"/>
    <property type="evidence" value="ECO:0007669"/>
    <property type="project" value="TreeGrafter"/>
</dbReference>
<dbReference type="CDD" id="cd11293">
    <property type="entry name" value="gelsolin_S4_like"/>
    <property type="match status" value="1"/>
</dbReference>
<feature type="domain" description="Gelsolin-like" evidence="3">
    <location>
        <begin position="255"/>
        <end position="305"/>
    </location>
</feature>
<proteinExistence type="predicted"/>
<reference evidence="4" key="1">
    <citation type="submission" date="2020-06" db="EMBL/GenBank/DDBJ databases">
        <title>Draft genome of Bugula neritina, a colonial animal packing powerful symbionts and potential medicines.</title>
        <authorList>
            <person name="Rayko M."/>
        </authorList>
    </citation>
    <scope>NUCLEOTIDE SEQUENCE [LARGE SCALE GENOMIC DNA]</scope>
    <source>
        <strain evidence="4">Kwan_BN1</strain>
    </source>
</reference>
<comment type="caution">
    <text evidence="4">The sequence shown here is derived from an EMBL/GenBank/DDBJ whole genome shotgun (WGS) entry which is preliminary data.</text>
</comment>
<dbReference type="GO" id="GO:0051014">
    <property type="term" value="P:actin filament severing"/>
    <property type="evidence" value="ECO:0007669"/>
    <property type="project" value="TreeGrafter"/>
</dbReference>
<keyword evidence="1" id="KW-0175">Coiled coil</keyword>
<dbReference type="GO" id="GO:0051016">
    <property type="term" value="P:barbed-end actin filament capping"/>
    <property type="evidence" value="ECO:0007669"/>
    <property type="project" value="TreeGrafter"/>
</dbReference>
<feature type="compositionally biased region" description="Basic and acidic residues" evidence="2">
    <location>
        <begin position="20"/>
        <end position="43"/>
    </location>
</feature>
<dbReference type="GO" id="GO:0051015">
    <property type="term" value="F:actin filament binding"/>
    <property type="evidence" value="ECO:0007669"/>
    <property type="project" value="InterPro"/>
</dbReference>
<dbReference type="EMBL" id="VXIV02000106">
    <property type="protein sequence ID" value="KAF6040754.1"/>
    <property type="molecule type" value="Genomic_DNA"/>
</dbReference>
<feature type="coiled-coil region" evidence="1">
    <location>
        <begin position="172"/>
        <end position="204"/>
    </location>
</feature>
<keyword evidence="5" id="KW-1185">Reference proteome</keyword>
<evidence type="ECO:0000313" key="4">
    <source>
        <dbReference type="EMBL" id="KAF6040754.1"/>
    </source>
</evidence>
<dbReference type="GO" id="GO:0008154">
    <property type="term" value="P:actin polymerization or depolymerization"/>
    <property type="evidence" value="ECO:0007669"/>
    <property type="project" value="TreeGrafter"/>
</dbReference>
<name>A0A7J7KRE8_BUGNE</name>
<feature type="region of interest" description="Disordered" evidence="2">
    <location>
        <begin position="20"/>
        <end position="64"/>
    </location>
</feature>
<dbReference type="PANTHER" id="PTHR11977:SF45">
    <property type="entry name" value="SUPERVILLIN"/>
    <property type="match status" value="1"/>
</dbReference>
<evidence type="ECO:0000256" key="1">
    <source>
        <dbReference type="SAM" id="Coils"/>
    </source>
</evidence>
<gene>
    <name evidence="4" type="ORF">EB796_000957</name>
</gene>
<evidence type="ECO:0000256" key="2">
    <source>
        <dbReference type="SAM" id="MobiDB-lite"/>
    </source>
</evidence>
<protein>
    <submittedName>
        <fullName evidence="4">SVIL</fullName>
    </submittedName>
</protein>
<dbReference type="AlphaFoldDB" id="A0A7J7KRE8"/>